<dbReference type="SFLD" id="SFLDG00358">
    <property type="entry name" value="Main_(cytGST)"/>
    <property type="match status" value="1"/>
</dbReference>
<keyword evidence="7" id="KW-0496">Mitochondrion</keyword>
<evidence type="ECO:0000256" key="9">
    <source>
        <dbReference type="SAM" id="Coils"/>
    </source>
</evidence>
<proteinExistence type="inferred from homology"/>
<dbReference type="InterPro" id="IPR010987">
    <property type="entry name" value="Glutathione-S-Trfase_C-like"/>
</dbReference>
<feature type="region of interest" description="Disordered" evidence="10">
    <location>
        <begin position="266"/>
        <end position="356"/>
    </location>
</feature>
<dbReference type="PANTHER" id="PTHR44051:SF8">
    <property type="entry name" value="GLUTATHIONE S-TRANSFERASE GSTA"/>
    <property type="match status" value="1"/>
</dbReference>
<evidence type="ECO:0000313" key="14">
    <source>
        <dbReference type="Proteomes" id="UP000298327"/>
    </source>
</evidence>
<dbReference type="STRING" id="205917.A0A4Y9ZFB1"/>
<feature type="domain" description="GST N-terminal" evidence="11">
    <location>
        <begin position="32"/>
        <end position="129"/>
    </location>
</feature>
<keyword evidence="8" id="KW-0472">Membrane</keyword>
<evidence type="ECO:0000256" key="10">
    <source>
        <dbReference type="SAM" id="MobiDB-lite"/>
    </source>
</evidence>
<dbReference type="Gene3D" id="3.40.30.10">
    <property type="entry name" value="Glutaredoxin"/>
    <property type="match status" value="1"/>
</dbReference>
<dbReference type="SUPFAM" id="SSF47616">
    <property type="entry name" value="GST C-terminal domain-like"/>
    <property type="match status" value="1"/>
</dbReference>
<keyword evidence="4" id="KW-0812">Transmembrane</keyword>
<dbReference type="PROSITE" id="PS50405">
    <property type="entry name" value="GST_CTER"/>
    <property type="match status" value="1"/>
</dbReference>
<feature type="domain" description="GST C-terminal" evidence="12">
    <location>
        <begin position="138"/>
        <end position="272"/>
    </location>
</feature>
<dbReference type="SFLD" id="SFLDG01151">
    <property type="entry name" value="Main.2:_Nu-like"/>
    <property type="match status" value="1"/>
</dbReference>
<comment type="caution">
    <text evidence="13">The sequence shown here is derived from an EMBL/GenBank/DDBJ whole genome shotgun (WGS) entry which is preliminary data.</text>
</comment>
<evidence type="ECO:0000256" key="8">
    <source>
        <dbReference type="ARBA" id="ARBA00023136"/>
    </source>
</evidence>
<dbReference type="Gene3D" id="1.20.1050.10">
    <property type="match status" value="1"/>
</dbReference>
<dbReference type="InterPro" id="IPR036249">
    <property type="entry name" value="Thioredoxin-like_sf"/>
</dbReference>
<dbReference type="InterPro" id="IPR004045">
    <property type="entry name" value="Glutathione_S-Trfase_N"/>
</dbReference>
<dbReference type="Pfam" id="PF00043">
    <property type="entry name" value="GST_C"/>
    <property type="match status" value="1"/>
</dbReference>
<feature type="compositionally biased region" description="Polar residues" evidence="10">
    <location>
        <begin position="322"/>
        <end position="352"/>
    </location>
</feature>
<evidence type="ECO:0000256" key="7">
    <source>
        <dbReference type="ARBA" id="ARBA00023128"/>
    </source>
</evidence>
<dbReference type="Pfam" id="PF02798">
    <property type="entry name" value="GST_N"/>
    <property type="match status" value="1"/>
</dbReference>
<keyword evidence="14" id="KW-1185">Reference proteome</keyword>
<comment type="similarity">
    <text evidence="3">Belongs to the GST superfamily.</text>
</comment>
<reference evidence="13 14" key="1">
    <citation type="submission" date="2019-02" db="EMBL/GenBank/DDBJ databases">
        <title>Genome sequencing of the rare red list fungi Dentipellis fragilis.</title>
        <authorList>
            <person name="Buettner E."/>
            <person name="Kellner H."/>
        </authorList>
    </citation>
    <scope>NUCLEOTIDE SEQUENCE [LARGE SCALE GENOMIC DNA]</scope>
    <source>
        <strain evidence="13 14">DSM 105465</strain>
    </source>
</reference>
<dbReference type="InterPro" id="IPR004046">
    <property type="entry name" value="GST_C"/>
</dbReference>
<dbReference type="AlphaFoldDB" id="A0A4Y9ZFB1"/>
<feature type="compositionally biased region" description="Polar residues" evidence="10">
    <location>
        <begin position="291"/>
        <end position="314"/>
    </location>
</feature>
<dbReference type="CDD" id="cd03048">
    <property type="entry name" value="GST_N_Ure2p_like"/>
    <property type="match status" value="1"/>
</dbReference>
<evidence type="ECO:0000256" key="2">
    <source>
        <dbReference type="ARBA" id="ARBA00004370"/>
    </source>
</evidence>
<protein>
    <recommendedName>
        <fullName evidence="15">GST N-terminal domain-containing protein</fullName>
    </recommendedName>
</protein>
<keyword evidence="5" id="KW-1133">Transmembrane helix</keyword>
<evidence type="ECO:0000259" key="11">
    <source>
        <dbReference type="PROSITE" id="PS50404"/>
    </source>
</evidence>
<dbReference type="InterPro" id="IPR036282">
    <property type="entry name" value="Glutathione-S-Trfase_C_sf"/>
</dbReference>
<evidence type="ECO:0000256" key="1">
    <source>
        <dbReference type="ARBA" id="ARBA00004173"/>
    </source>
</evidence>
<dbReference type="OrthoDB" id="422574at2759"/>
<dbReference type="Pfam" id="PF07798">
    <property type="entry name" value="CCDC90-like"/>
    <property type="match status" value="1"/>
</dbReference>
<dbReference type="GO" id="GO:0016020">
    <property type="term" value="C:membrane"/>
    <property type="evidence" value="ECO:0007669"/>
    <property type="project" value="UniProtKB-SubCell"/>
</dbReference>
<comment type="subcellular location">
    <subcellularLocation>
        <location evidence="2">Membrane</location>
    </subcellularLocation>
    <subcellularLocation>
        <location evidence="1">Mitochondrion</location>
    </subcellularLocation>
</comment>
<evidence type="ECO:0000256" key="3">
    <source>
        <dbReference type="ARBA" id="ARBA00007409"/>
    </source>
</evidence>
<evidence type="ECO:0000256" key="6">
    <source>
        <dbReference type="ARBA" id="ARBA00023054"/>
    </source>
</evidence>
<dbReference type="EMBL" id="SEOQ01000013">
    <property type="protein sequence ID" value="TFY72491.1"/>
    <property type="molecule type" value="Genomic_DNA"/>
</dbReference>
<organism evidence="13 14">
    <name type="scientific">Dentipellis fragilis</name>
    <dbReference type="NCBI Taxonomy" id="205917"/>
    <lineage>
        <taxon>Eukaryota</taxon>
        <taxon>Fungi</taxon>
        <taxon>Dikarya</taxon>
        <taxon>Basidiomycota</taxon>
        <taxon>Agaricomycotina</taxon>
        <taxon>Agaricomycetes</taxon>
        <taxon>Russulales</taxon>
        <taxon>Hericiaceae</taxon>
        <taxon>Dentipellis</taxon>
    </lineage>
</organism>
<evidence type="ECO:0000313" key="13">
    <source>
        <dbReference type="EMBL" id="TFY72491.1"/>
    </source>
</evidence>
<dbReference type="Proteomes" id="UP000298327">
    <property type="component" value="Unassembled WGS sequence"/>
</dbReference>
<evidence type="ECO:0000259" key="12">
    <source>
        <dbReference type="PROSITE" id="PS50405"/>
    </source>
</evidence>
<feature type="region of interest" description="Disordered" evidence="10">
    <location>
        <begin position="530"/>
        <end position="564"/>
    </location>
</feature>
<dbReference type="GO" id="GO:0005739">
    <property type="term" value="C:mitochondrion"/>
    <property type="evidence" value="ECO:0007669"/>
    <property type="project" value="UniProtKB-SubCell"/>
</dbReference>
<evidence type="ECO:0000256" key="4">
    <source>
        <dbReference type="ARBA" id="ARBA00022692"/>
    </source>
</evidence>
<evidence type="ECO:0000256" key="5">
    <source>
        <dbReference type="ARBA" id="ARBA00022989"/>
    </source>
</evidence>
<evidence type="ECO:0008006" key="15">
    <source>
        <dbReference type="Google" id="ProtNLM"/>
    </source>
</evidence>
<dbReference type="PROSITE" id="PS50404">
    <property type="entry name" value="GST_NTER"/>
    <property type="match status" value="1"/>
</dbReference>
<gene>
    <name evidence="13" type="ORF">EVG20_g491</name>
</gene>
<dbReference type="SUPFAM" id="SSF52833">
    <property type="entry name" value="Thioredoxin-like"/>
    <property type="match status" value="1"/>
</dbReference>
<dbReference type="SFLD" id="SFLDS00019">
    <property type="entry name" value="Glutathione_Transferase_(cytos"/>
    <property type="match status" value="1"/>
</dbReference>
<sequence length="564" mass="62667">MSLRISRLISHLSTTSIRAFTTSISAMPADIKLYTFHTPNGRKVSTYLEELKASYGLAYDVEVVDITQNTQKELWFIKINPNGRIPAIVDRAAPKPSNVDSLHSDLEGFPVFESAAILLYLAQTRDKEFKYWFNPQTDLQNYSEMLQWIFFAHGGVGPMQGQANHFHRHSPEDIPYGKKRYLDETKRLYSVLELRLKERDYLAGPGKGTYSLADINLYPWIAAYVYLPIQDLTEWPALNAWVQRVAAQPVTDSHLSPSTALSIVPVSPSPPLSRDAHTTSQSISEPPLSGASPSVSEPSPDSQSISLTPLANTLPSPPPSHADSQPNAQSNLPAPPAQTSAPGATTTTSQGYHNPPFDTHHFFAALEQTFPTPTARSLMRATRALLVDRIGRVKRGGLMTKDLDNAYLFRAAMSELRTEITMRSKTESASLRTQAAALRREVDALDAKMKEDLATLNHEIQMDVDSRKNEAKNEAKTVDIEIEGLLNKSLVTLYDLRSDMEEVKWDNMRKSVATLSAFLVVIVLSMELRPKSRPAPPPNPTPSVLLPHNPQPDFEGSENMENLT</sequence>
<dbReference type="PANTHER" id="PTHR44051">
    <property type="entry name" value="GLUTATHIONE S-TRANSFERASE-RELATED"/>
    <property type="match status" value="1"/>
</dbReference>
<name>A0A4Y9ZFB1_9AGAM</name>
<accession>A0A4Y9ZFB1</accession>
<feature type="coiled-coil region" evidence="9">
    <location>
        <begin position="428"/>
        <end position="488"/>
    </location>
</feature>
<dbReference type="InterPro" id="IPR040079">
    <property type="entry name" value="Glutathione_S-Trfase"/>
</dbReference>
<dbReference type="InterPro" id="IPR024461">
    <property type="entry name" value="CCDC90-like"/>
</dbReference>
<keyword evidence="6 9" id="KW-0175">Coiled coil</keyword>